<protein>
    <submittedName>
        <fullName evidence="2">Uncharacterized protein</fullName>
    </submittedName>
</protein>
<dbReference type="InterPro" id="IPR007146">
    <property type="entry name" value="Sas10/Utp3/C1D"/>
</dbReference>
<reference evidence="2" key="2">
    <citation type="submission" date="2021-10" db="EMBL/GenBank/DDBJ databases">
        <title>Phylogenomics reveals ancestral predisposition of the termite-cultivated fungus Termitomyces towards a domesticated lifestyle.</title>
        <authorList>
            <person name="Auxier B."/>
            <person name="Grum-Grzhimaylo A."/>
            <person name="Cardenas M.E."/>
            <person name="Lodge J.D."/>
            <person name="Laessoe T."/>
            <person name="Pedersen O."/>
            <person name="Smith M.E."/>
            <person name="Kuyper T.W."/>
            <person name="Franco-Molano E.A."/>
            <person name="Baroni T.J."/>
            <person name="Aanen D.K."/>
        </authorList>
    </citation>
    <scope>NUCLEOTIDE SEQUENCE</scope>
    <source>
        <strain evidence="2">D49</strain>
    </source>
</reference>
<sequence length="387" mass="43260">MEARLEPSQFYGVIDELNIGISSAREALQVFKERLSLDHKNGISLLSLKHHILLSYLNSLVLISARRVAGHSLSGRFLSMKNFSDLKRSSRGNGAGDLVDSMVEGRIILEKVRTLETRMRYQIEKLVRVAEISGHTSNPIDDPLAFHPNPNNLMDNEEGLDAVQDSPHEAARHSISHSYDVAATDDIYRPPRLAPVPYIEKSKSQRKKERPPVPSALVSLSSDPSHPHMESTSGLGSTPSLASGRVAYLKRLNEFEEENFSRVMMKKSDAKRRARDEEDLALGGSLSGSVGKHRRRAGGLEDEFGDVLKSVDRVSRGSLGGMGDGYDELRQRSKKANLLQRSWVEGIRKRVGPGDEDEDEESRRFKKKSRFELEAKNIKKKLIKAGR</sequence>
<dbReference type="GO" id="GO:0032040">
    <property type="term" value="C:small-subunit processome"/>
    <property type="evidence" value="ECO:0007669"/>
    <property type="project" value="TreeGrafter"/>
</dbReference>
<gene>
    <name evidence="2" type="ORF">H0H81_003465</name>
</gene>
<proteinExistence type="predicted"/>
<dbReference type="GO" id="GO:0000462">
    <property type="term" value="P:maturation of SSU-rRNA from tricistronic rRNA transcript (SSU-rRNA, 5.8S rRNA, LSU-rRNA)"/>
    <property type="evidence" value="ECO:0007669"/>
    <property type="project" value="TreeGrafter"/>
</dbReference>
<feature type="compositionally biased region" description="Low complexity" evidence="1">
    <location>
        <begin position="215"/>
        <end position="224"/>
    </location>
</feature>
<comment type="caution">
    <text evidence="2">The sequence shown here is derived from an EMBL/GenBank/DDBJ whole genome shotgun (WGS) entry which is preliminary data.</text>
</comment>
<dbReference type="PANTHER" id="PTHR13237:SF9">
    <property type="entry name" value="NEUROGUIDIN"/>
    <property type="match status" value="1"/>
</dbReference>
<organism evidence="2 3">
    <name type="scientific">Sphagnurus paluster</name>
    <dbReference type="NCBI Taxonomy" id="117069"/>
    <lineage>
        <taxon>Eukaryota</taxon>
        <taxon>Fungi</taxon>
        <taxon>Dikarya</taxon>
        <taxon>Basidiomycota</taxon>
        <taxon>Agaricomycotina</taxon>
        <taxon>Agaricomycetes</taxon>
        <taxon>Agaricomycetidae</taxon>
        <taxon>Agaricales</taxon>
        <taxon>Tricholomatineae</taxon>
        <taxon>Lyophyllaceae</taxon>
        <taxon>Sphagnurus</taxon>
    </lineage>
</organism>
<dbReference type="AlphaFoldDB" id="A0A9P7FN71"/>
<keyword evidence="3" id="KW-1185">Reference proteome</keyword>
<feature type="region of interest" description="Disordered" evidence="1">
    <location>
        <begin position="272"/>
        <end position="294"/>
    </location>
</feature>
<reference evidence="2" key="1">
    <citation type="submission" date="2021-02" db="EMBL/GenBank/DDBJ databases">
        <authorList>
            <person name="Nieuwenhuis M."/>
            <person name="Van De Peppel L.J.J."/>
        </authorList>
    </citation>
    <scope>NUCLEOTIDE SEQUENCE</scope>
    <source>
        <strain evidence="2">D49</strain>
    </source>
</reference>
<dbReference type="OrthoDB" id="203440at2759"/>
<dbReference type="EMBL" id="JABCKI010006655">
    <property type="protein sequence ID" value="KAG5634085.1"/>
    <property type="molecule type" value="Genomic_DNA"/>
</dbReference>
<dbReference type="PANTHER" id="PTHR13237">
    <property type="entry name" value="SOMETHING ABOUT SILENCING PROTEIN 10-RELATED"/>
    <property type="match status" value="1"/>
</dbReference>
<feature type="compositionally biased region" description="Polar residues" evidence="1">
    <location>
        <begin position="230"/>
        <end position="240"/>
    </location>
</feature>
<evidence type="ECO:0000256" key="1">
    <source>
        <dbReference type="SAM" id="MobiDB-lite"/>
    </source>
</evidence>
<name>A0A9P7FN71_9AGAR</name>
<accession>A0A9P7FN71</accession>
<feature type="region of interest" description="Disordered" evidence="1">
    <location>
        <begin position="196"/>
        <end position="240"/>
    </location>
</feature>
<dbReference type="Pfam" id="PF04000">
    <property type="entry name" value="Sas10_Utp3"/>
    <property type="match status" value="1"/>
</dbReference>
<evidence type="ECO:0000313" key="2">
    <source>
        <dbReference type="EMBL" id="KAG5634085.1"/>
    </source>
</evidence>
<evidence type="ECO:0000313" key="3">
    <source>
        <dbReference type="Proteomes" id="UP000717328"/>
    </source>
</evidence>
<dbReference type="Proteomes" id="UP000717328">
    <property type="component" value="Unassembled WGS sequence"/>
</dbReference>